<dbReference type="InterPro" id="IPR032687">
    <property type="entry name" value="AraC-type_N"/>
</dbReference>
<evidence type="ECO:0000259" key="4">
    <source>
        <dbReference type="PROSITE" id="PS01124"/>
    </source>
</evidence>
<dbReference type="PROSITE" id="PS01124">
    <property type="entry name" value="HTH_ARAC_FAMILY_2"/>
    <property type="match status" value="1"/>
</dbReference>
<evidence type="ECO:0000313" key="6">
    <source>
        <dbReference type="Proteomes" id="UP001595956"/>
    </source>
</evidence>
<protein>
    <submittedName>
        <fullName evidence="5">AraC family transcriptional regulator</fullName>
    </submittedName>
</protein>
<dbReference type="InterPro" id="IPR009057">
    <property type="entry name" value="Homeodomain-like_sf"/>
</dbReference>
<dbReference type="Pfam" id="PF12833">
    <property type="entry name" value="HTH_18"/>
    <property type="match status" value="1"/>
</dbReference>
<comment type="caution">
    <text evidence="5">The sequence shown here is derived from an EMBL/GenBank/DDBJ whole genome shotgun (WGS) entry which is preliminary data.</text>
</comment>
<dbReference type="EMBL" id="JBHSMD010000001">
    <property type="protein sequence ID" value="MFC5491465.1"/>
    <property type="molecule type" value="Genomic_DNA"/>
</dbReference>
<evidence type="ECO:0000256" key="2">
    <source>
        <dbReference type="ARBA" id="ARBA00023125"/>
    </source>
</evidence>
<evidence type="ECO:0000256" key="1">
    <source>
        <dbReference type="ARBA" id="ARBA00023015"/>
    </source>
</evidence>
<sequence length="337" mass="36799">MALIRGTSLTAFREVVAERGGDPDRLLAEVGIAPEAIGDYGTFIDFSAMLVVIERAAYVTGSTDLGRVLASRQGIEVLGSVGAAARSAPTVAAALSTIERYLRAYSPALEVEVVVSGDRARLQLRRLVDDAMLAFPNASETGAGLTLGVLRHLIGPDWSPLRVELAHRPLGPLADYEAYFGCGVDFLRPTTAFQLNAAVLAQPVSTDVETHEAMVSYLQSIAPYTPQGIQPVVEALVRRLLPCGRTELPVVADELGLHPRTLQRRLEEEGVTFAEVVQRVRRRTAEQYLRDSDMSLRHLATELGYLEQSTFTRACHRWFGMSPLAYRRSLRTPAGVD</sequence>
<dbReference type="Proteomes" id="UP001595956">
    <property type="component" value="Unassembled WGS sequence"/>
</dbReference>
<dbReference type="InterPro" id="IPR018060">
    <property type="entry name" value="HTH_AraC"/>
</dbReference>
<name>A0ABW0MT83_9ACTN</name>
<dbReference type="PANTHER" id="PTHR47894:SF4">
    <property type="entry name" value="HTH-TYPE TRANSCRIPTIONAL REGULATOR GADX"/>
    <property type="match status" value="1"/>
</dbReference>
<feature type="domain" description="HTH araC/xylS-type" evidence="4">
    <location>
        <begin position="230"/>
        <end position="329"/>
    </location>
</feature>
<evidence type="ECO:0000256" key="3">
    <source>
        <dbReference type="ARBA" id="ARBA00023163"/>
    </source>
</evidence>
<keyword evidence="2" id="KW-0238">DNA-binding</keyword>
<organism evidence="5 6">
    <name type="scientific">Nocardioides caricicola</name>
    <dbReference type="NCBI Taxonomy" id="634770"/>
    <lineage>
        <taxon>Bacteria</taxon>
        <taxon>Bacillati</taxon>
        <taxon>Actinomycetota</taxon>
        <taxon>Actinomycetes</taxon>
        <taxon>Propionibacteriales</taxon>
        <taxon>Nocardioidaceae</taxon>
        <taxon>Nocardioides</taxon>
    </lineage>
</organism>
<accession>A0ABW0MT83</accession>
<keyword evidence="1" id="KW-0805">Transcription regulation</keyword>
<dbReference type="Gene3D" id="1.10.10.60">
    <property type="entry name" value="Homeodomain-like"/>
    <property type="match status" value="1"/>
</dbReference>
<proteinExistence type="predicted"/>
<dbReference type="SMART" id="SM00342">
    <property type="entry name" value="HTH_ARAC"/>
    <property type="match status" value="1"/>
</dbReference>
<reference evidence="6" key="1">
    <citation type="journal article" date="2019" name="Int. J. Syst. Evol. Microbiol.">
        <title>The Global Catalogue of Microorganisms (GCM) 10K type strain sequencing project: providing services to taxonomists for standard genome sequencing and annotation.</title>
        <authorList>
            <consortium name="The Broad Institute Genomics Platform"/>
            <consortium name="The Broad Institute Genome Sequencing Center for Infectious Disease"/>
            <person name="Wu L."/>
            <person name="Ma J."/>
        </authorList>
    </citation>
    <scope>NUCLEOTIDE SEQUENCE [LARGE SCALE GENOMIC DNA]</scope>
    <source>
        <strain evidence="6">KACC 13778</strain>
    </source>
</reference>
<dbReference type="Pfam" id="PF12625">
    <property type="entry name" value="Arabinose_bd"/>
    <property type="match status" value="1"/>
</dbReference>
<keyword evidence="3" id="KW-0804">Transcription</keyword>
<dbReference type="RefSeq" id="WP_345180563.1">
    <property type="nucleotide sequence ID" value="NZ_BAABFQ010000008.1"/>
</dbReference>
<keyword evidence="6" id="KW-1185">Reference proteome</keyword>
<dbReference type="PANTHER" id="PTHR47894">
    <property type="entry name" value="HTH-TYPE TRANSCRIPTIONAL REGULATOR GADX"/>
    <property type="match status" value="1"/>
</dbReference>
<dbReference type="SUPFAM" id="SSF46689">
    <property type="entry name" value="Homeodomain-like"/>
    <property type="match status" value="1"/>
</dbReference>
<gene>
    <name evidence="5" type="ORF">ACFPKY_00045</name>
</gene>
<evidence type="ECO:0000313" key="5">
    <source>
        <dbReference type="EMBL" id="MFC5491465.1"/>
    </source>
</evidence>